<feature type="transmembrane region" description="Helical" evidence="1">
    <location>
        <begin position="240"/>
        <end position="273"/>
    </location>
</feature>
<keyword evidence="3" id="KW-1185">Reference proteome</keyword>
<dbReference type="GeneID" id="14212186"/>
<keyword evidence="1" id="KW-0472">Membrane</keyword>
<name>L0AC11_CALLD</name>
<dbReference type="STRING" id="1056495.Calag_0926"/>
<dbReference type="EMBL" id="CP003378">
    <property type="protein sequence ID" value="AFZ70657.1"/>
    <property type="molecule type" value="Genomic_DNA"/>
</dbReference>
<gene>
    <name evidence="2" type="ordered locus">Calag_0926</name>
</gene>
<evidence type="ECO:0000256" key="1">
    <source>
        <dbReference type="SAM" id="Phobius"/>
    </source>
</evidence>
<organism evidence="2 3">
    <name type="scientific">Caldisphaera lagunensis (strain DSM 15908 / JCM 11604 / ANMR 0165 / IC-154)</name>
    <dbReference type="NCBI Taxonomy" id="1056495"/>
    <lineage>
        <taxon>Archaea</taxon>
        <taxon>Thermoproteota</taxon>
        <taxon>Thermoprotei</taxon>
        <taxon>Acidilobales</taxon>
        <taxon>Caldisphaeraceae</taxon>
        <taxon>Caldisphaera</taxon>
    </lineage>
</organism>
<feature type="transmembrane region" description="Helical" evidence="1">
    <location>
        <begin position="166"/>
        <end position="186"/>
    </location>
</feature>
<feature type="transmembrane region" description="Helical" evidence="1">
    <location>
        <begin position="404"/>
        <end position="420"/>
    </location>
</feature>
<keyword evidence="1" id="KW-0812">Transmembrane</keyword>
<dbReference type="Proteomes" id="UP000010469">
    <property type="component" value="Chromosome"/>
</dbReference>
<feature type="transmembrane region" description="Helical" evidence="1">
    <location>
        <begin position="7"/>
        <end position="27"/>
    </location>
</feature>
<evidence type="ECO:0000313" key="2">
    <source>
        <dbReference type="EMBL" id="AFZ70657.1"/>
    </source>
</evidence>
<feature type="transmembrane region" description="Helical" evidence="1">
    <location>
        <begin position="75"/>
        <end position="94"/>
    </location>
</feature>
<dbReference type="AlphaFoldDB" id="L0AC11"/>
<dbReference type="RefSeq" id="WP_015232554.1">
    <property type="nucleotide sequence ID" value="NC_019791.1"/>
</dbReference>
<feature type="transmembrane region" description="Helical" evidence="1">
    <location>
        <begin position="282"/>
        <end position="301"/>
    </location>
</feature>
<dbReference type="KEGG" id="clg:Calag_0926"/>
<sequence precursor="true">MNRDKIVLISFLISSTVIGIVYAYYMFLSGNEGVYGIYDIFGPLSRFPIISILFILMESLLLIASLISTKKEGKISTLIIIYSIAIIIILRYLWPDISNYYYMTDFEDSFNHNLQATYITTNGHIQQNTFSSLQPGYWLTLAFFILEIFGKTSSITSPPFYFIIKWWTSIFVLLSLPFVFIMFRFFGLNRKETGVAIITYLILSPSFSYVVSNDYALIPFALSVAFFVRSLKTGEKNDYIMFFISFLFAIFNHQLIALWLEFGVLGVSIILLMFKRYRIKSFYLLSSFLVAYLMRIIYASGNLLQQNFIPVTNEISSGVKTLPHLYSEAIRALPAYTYAVSIKADDYISLLSISFIILLLFSLIYKKIEILIPFMFMLFSGLIAAFQVLGMGGVGWADRLPKDLLPLISFGFSLLLFYKIKDKNENNKKDKKNKSNNINYGVKILGVSLIIFVSIFSLYATWAGYSTVAFPYSEPFGEAGIGIGITSYLSPNFDFHYYIDFGPPFLNVNSSTGYYEFSWSYFIYGVYAFYPNATYDINSINYVANESNIILMTPSVYIIGKFR</sequence>
<evidence type="ECO:0000313" key="3">
    <source>
        <dbReference type="Proteomes" id="UP000010469"/>
    </source>
</evidence>
<proteinExistence type="predicted"/>
<feature type="transmembrane region" description="Helical" evidence="1">
    <location>
        <begin position="47"/>
        <end position="68"/>
    </location>
</feature>
<evidence type="ECO:0008006" key="4">
    <source>
        <dbReference type="Google" id="ProtNLM"/>
    </source>
</evidence>
<dbReference type="OrthoDB" id="387702at2157"/>
<accession>L0AC11</accession>
<keyword evidence="1" id="KW-1133">Transmembrane helix</keyword>
<feature type="transmembrane region" description="Helical" evidence="1">
    <location>
        <begin position="347"/>
        <end position="365"/>
    </location>
</feature>
<feature type="transmembrane region" description="Helical" evidence="1">
    <location>
        <begin position="372"/>
        <end position="392"/>
    </location>
</feature>
<dbReference type="HOGENOM" id="CLU_483682_0_0_2"/>
<protein>
    <recommendedName>
        <fullName evidence="4">Glycosyltransferase RgtA/B/C/D-like domain-containing protein</fullName>
    </recommendedName>
</protein>
<reference evidence="3" key="1">
    <citation type="submission" date="2012-03" db="EMBL/GenBank/DDBJ databases">
        <title>Complete genome of Caldisphaera lagunensis DSM 15908.</title>
        <authorList>
            <person name="Lucas S."/>
            <person name="Copeland A."/>
            <person name="Lapidus A."/>
            <person name="Glavina del Rio T."/>
            <person name="Dalin E."/>
            <person name="Tice H."/>
            <person name="Bruce D."/>
            <person name="Goodwin L."/>
            <person name="Pitluck S."/>
            <person name="Peters L."/>
            <person name="Mikhailova N."/>
            <person name="Teshima H."/>
            <person name="Kyrpides N."/>
            <person name="Mavromatis K."/>
            <person name="Ivanova N."/>
            <person name="Brettin T."/>
            <person name="Detter J.C."/>
            <person name="Han C."/>
            <person name="Larimer F."/>
            <person name="Land M."/>
            <person name="Hauser L."/>
            <person name="Markowitz V."/>
            <person name="Cheng J.-F."/>
            <person name="Hugenholtz P."/>
            <person name="Woyke T."/>
            <person name="Wu D."/>
            <person name="Spring S."/>
            <person name="Schroeder M."/>
            <person name="Brambilla E."/>
            <person name="Klenk H.-P."/>
            <person name="Eisen J.A."/>
        </authorList>
    </citation>
    <scope>NUCLEOTIDE SEQUENCE [LARGE SCALE GENOMIC DNA]</scope>
    <source>
        <strain evidence="3">DSM 15908 / JCM 11604 / IC-154</strain>
    </source>
</reference>
<dbReference type="InParanoid" id="L0AC11"/>
<feature type="transmembrane region" description="Helical" evidence="1">
    <location>
        <begin position="440"/>
        <end position="462"/>
    </location>
</feature>